<gene>
    <name evidence="2" type="ORF">B0686_09495</name>
    <name evidence="1" type="ORF">SK608_0253</name>
</gene>
<sequence length="100" mass="11170">MAGELLARLLAQGVDDGTDRTDIVFGSVTSVSPLTIKVNNKLEIPESFLVLSPMVKELRTGDTEGDNKRWIVFRDLEAGDKVLMIKAQNGQLYYVLQRME</sequence>
<name>A0A081R182_STRMT</name>
<dbReference type="Pfam" id="PF10844">
    <property type="entry name" value="DUF2577"/>
    <property type="match status" value="1"/>
</dbReference>
<proteinExistence type="predicted"/>
<dbReference type="InterPro" id="IPR022555">
    <property type="entry name" value="DUF2577"/>
</dbReference>
<evidence type="ECO:0008006" key="5">
    <source>
        <dbReference type="Google" id="ProtNLM"/>
    </source>
</evidence>
<dbReference type="Proteomes" id="UP000190652">
    <property type="component" value="Unassembled WGS sequence"/>
</dbReference>
<dbReference type="EMBL" id="MUYO01000005">
    <property type="protein sequence ID" value="OOS16894.1"/>
    <property type="molecule type" value="Genomic_DNA"/>
</dbReference>
<evidence type="ECO:0000313" key="3">
    <source>
        <dbReference type="Proteomes" id="UP000028022"/>
    </source>
</evidence>
<organism evidence="1 3">
    <name type="scientific">Streptococcus mitis</name>
    <dbReference type="NCBI Taxonomy" id="28037"/>
    <lineage>
        <taxon>Bacteria</taxon>
        <taxon>Bacillati</taxon>
        <taxon>Bacillota</taxon>
        <taxon>Bacilli</taxon>
        <taxon>Lactobacillales</taxon>
        <taxon>Streptococcaceae</taxon>
        <taxon>Streptococcus</taxon>
        <taxon>Streptococcus mitis group</taxon>
    </lineage>
</organism>
<dbReference type="EMBL" id="JPFZ01000007">
    <property type="protein sequence ID" value="KEQ48955.1"/>
    <property type="molecule type" value="Genomic_DNA"/>
</dbReference>
<dbReference type="Proteomes" id="UP000028022">
    <property type="component" value="Unassembled WGS sequence"/>
</dbReference>
<reference evidence="2 4" key="2">
    <citation type="submission" date="2017-02" db="EMBL/GenBank/DDBJ databases">
        <title>Draft genome sequence of Streptococcus mitis CCUG 63687.</title>
        <authorList>
            <person name="Salva-Serra F."/>
            <person name="Engstrom-Jakobsson H."/>
            <person name="Thorell K."/>
            <person name="Jaen-Luchoro D."/>
            <person name="Gonzales-Siles L."/>
            <person name="Karlsson R."/>
            <person name="Yazdan S."/>
            <person name="Boulund F."/>
            <person name="Johnning A."/>
            <person name="Engstrand L."/>
            <person name="Kristiansson E."/>
            <person name="Moore E."/>
        </authorList>
    </citation>
    <scope>NUCLEOTIDE SEQUENCE [LARGE SCALE GENOMIC DNA]</scope>
    <source>
        <strain evidence="2 4">CCUG 63687</strain>
    </source>
</reference>
<reference evidence="1 3" key="1">
    <citation type="submission" date="2014-05" db="EMBL/GenBank/DDBJ databases">
        <authorList>
            <person name="Daugherty S.C."/>
            <person name="Tallon L.J."/>
            <person name="Sadzewicz L."/>
            <person name="Kilian M."/>
            <person name="Tettelin H."/>
        </authorList>
    </citation>
    <scope>NUCLEOTIDE SEQUENCE [LARGE SCALE GENOMIC DNA]</scope>
    <source>
        <strain evidence="1 3">SK608</strain>
    </source>
</reference>
<comment type="caution">
    <text evidence="1">The sequence shown here is derived from an EMBL/GenBank/DDBJ whole genome shotgun (WGS) entry which is preliminary data.</text>
</comment>
<evidence type="ECO:0000313" key="2">
    <source>
        <dbReference type="EMBL" id="OOS16894.1"/>
    </source>
</evidence>
<evidence type="ECO:0000313" key="4">
    <source>
        <dbReference type="Proteomes" id="UP000190652"/>
    </source>
</evidence>
<dbReference type="RefSeq" id="WP_015973671.1">
    <property type="nucleotide sequence ID" value="NZ_CAMHZB010000015.1"/>
</dbReference>
<dbReference type="AlphaFoldDB" id="A0A081R182"/>
<evidence type="ECO:0000313" key="1">
    <source>
        <dbReference type="EMBL" id="KEQ48955.1"/>
    </source>
</evidence>
<protein>
    <recommendedName>
        <fullName evidence="5">DUF2577 domain-containing protein</fullName>
    </recommendedName>
</protein>
<accession>A0A081R182</accession>